<comment type="caution">
    <text evidence="4">The sequence shown here is derived from an EMBL/GenBank/DDBJ whole genome shotgun (WGS) entry which is preliminary data.</text>
</comment>
<accession>A0A2T3JDP7</accession>
<dbReference type="RefSeq" id="WP_107243690.1">
    <property type="nucleotide sequence ID" value="NZ_PYMJ01000017.1"/>
</dbReference>
<organism evidence="4 5">
    <name type="scientific">Photobacterium frigidiphilum</name>
    <dbReference type="NCBI Taxonomy" id="264736"/>
    <lineage>
        <taxon>Bacteria</taxon>
        <taxon>Pseudomonadati</taxon>
        <taxon>Pseudomonadota</taxon>
        <taxon>Gammaproteobacteria</taxon>
        <taxon>Vibrionales</taxon>
        <taxon>Vibrionaceae</taxon>
        <taxon>Photobacterium</taxon>
    </lineage>
</organism>
<feature type="region of interest" description="Disordered" evidence="1">
    <location>
        <begin position="965"/>
        <end position="985"/>
    </location>
</feature>
<sequence length="1201" mass="130337">MKHYCRAAFSAILFFFSLSVNATCEGLKINKGFDIVFRIENSSQHESVIATGNNSRIKILWSNNPNESAVINDVWTVTGGSYDIWLHFIPGKNNNFPGELQYYMYRPDINPDGWSRVTSVPAVLSGMSNNISVTENNVTNLSCNGALEPPEPPKIDVCELFPTPVQSWSQGSSITFNNPPVLPNTTPHYFISGWNTAYKEKYLDSTVNPAQLKVGFDSITDYSSGALTCHDGVCIPSGPKINTPPKISHDWQNGLPDVTLDAASDTPDLSGSCKAQLIGDKCDGDKIFIVNEDLNSLTVAGNELTVAFQNDQDRYIKSFTINDGKVDVVLADNSQHWFETFTIHSSSASISAGKKSTINITQALNINNPTSINNGGNPDDLVIYAPDAATSFNFSKDNVVKALLLAKEVNFTNGVHFIGAVTTNNLTVNSSSTLIEGRSECFTSQPKNLLKITPKTAFGLTCERMPVTFSVRKENGDLDTNYSGTLNASVTSANSTNSCWALTEDAAECNEGDITTSLPGGQRKLWLQSKTAGEITIEGATGDLSDNAGPYRFAPFGFRINGGDPAKMVAGKTETLLIEAVADTGAKCEVIEDYGNVEGEVKKLKITSLDFVRPTTGSKSLNIDGSTLADGASKTKRIQFKQGKALLPVTYNDAGEITFELLDKKWKPKDCEANSTDCDDHEKDWKGLKGKAVIYSRPYTFALCGIQSAGGKTDFSGTSSSGNGFAAAGETFSVTFKPIIWRQGLENPDFDNSGDSNNDIVTTGSEWCQVATTPNYYSVDDLISAPLNLTHLLDTPDGGDQGVLQGTGTHSFKTQQDGMQGLTISNLSWSEVGSLWLQASATYLGMTLDQGVGTLGRFYPHHFTLKNSTLVDADPYKFTYMDQAFKTSFEVEAQNLVGGATLNYGDFAIGYQEALGLVAIDGGVTDTKKNELTPRLDNALLPSGWGQSWSKAVLKLENASVGFKREVTPPPPSISPPPSKITTPDGPYDVRVGLVTNIPSDCATRGCTDFADQDLEVRDTDHVTPEKAIALAGNITARYGRLKLDDANSQFDKVVNIPVRAQYWDSSVSAFVLNTDDSTSKFNGSNYCKQVVWATKPDQSNSILVGDGQVSNGKNLSLTADPKTSEYYREQVRFWLRLTSNTPADINKGLCVGSYSNQPWFQFNWRGLGDESPSAVVTFGVYRGNDRIIYRGEKGMNQLLN</sequence>
<feature type="chain" id="PRO_5015418399" evidence="2">
    <location>
        <begin position="23"/>
        <end position="1201"/>
    </location>
</feature>
<feature type="signal peptide" evidence="2">
    <location>
        <begin position="1"/>
        <end position="22"/>
    </location>
</feature>
<evidence type="ECO:0000256" key="1">
    <source>
        <dbReference type="SAM" id="MobiDB-lite"/>
    </source>
</evidence>
<reference evidence="4 5" key="1">
    <citation type="submission" date="2018-01" db="EMBL/GenBank/DDBJ databases">
        <title>Whole genome sequencing of Histamine producing bacteria.</title>
        <authorList>
            <person name="Butler K."/>
        </authorList>
    </citation>
    <scope>NUCLEOTIDE SEQUENCE [LARGE SCALE GENOMIC DNA]</scope>
    <source>
        <strain evidence="4 5">JCM 12947</strain>
    </source>
</reference>
<dbReference type="InterPro" id="IPR046524">
    <property type="entry name" value="DUF6701"/>
</dbReference>
<dbReference type="Pfam" id="PF20419">
    <property type="entry name" value="DUF6701"/>
    <property type="match status" value="1"/>
</dbReference>
<gene>
    <name evidence="4" type="ORF">C9J12_16315</name>
</gene>
<keyword evidence="2" id="KW-0732">Signal</keyword>
<protein>
    <submittedName>
        <fullName evidence="4">MSHA biogenesis protein MshQ</fullName>
    </submittedName>
</protein>
<evidence type="ECO:0000259" key="3">
    <source>
        <dbReference type="Pfam" id="PF20419"/>
    </source>
</evidence>
<dbReference type="AlphaFoldDB" id="A0A2T3JDP7"/>
<evidence type="ECO:0000256" key="2">
    <source>
        <dbReference type="SAM" id="SignalP"/>
    </source>
</evidence>
<evidence type="ECO:0000313" key="5">
    <source>
        <dbReference type="Proteomes" id="UP000240987"/>
    </source>
</evidence>
<name>A0A2T3JDP7_9GAMM</name>
<feature type="compositionally biased region" description="Pro residues" evidence="1">
    <location>
        <begin position="968"/>
        <end position="979"/>
    </location>
</feature>
<dbReference type="Proteomes" id="UP000240987">
    <property type="component" value="Unassembled WGS sequence"/>
</dbReference>
<evidence type="ECO:0000313" key="4">
    <source>
        <dbReference type="EMBL" id="PSU47015.1"/>
    </source>
</evidence>
<feature type="domain" description="DUF6701" evidence="3">
    <location>
        <begin position="553"/>
        <end position="1194"/>
    </location>
</feature>
<keyword evidence="5" id="KW-1185">Reference proteome</keyword>
<dbReference type="OrthoDB" id="9790247at2"/>
<proteinExistence type="predicted"/>
<dbReference type="EMBL" id="PYMJ01000017">
    <property type="protein sequence ID" value="PSU47015.1"/>
    <property type="molecule type" value="Genomic_DNA"/>
</dbReference>